<reference evidence="1 2" key="1">
    <citation type="journal article" date="2016" name="Int. J. Syst. Evol. Microbiol.">
        <title>Oceanobacillus halophilus sp. nov., a novel moderately halophilic bacterium from a hypersaline lake.</title>
        <authorList>
            <person name="Amoozegar M.A."/>
            <person name="Bagheri M."/>
            <person name="Makhdoumi A."/>
            <person name="Nikou M.M."/>
            <person name="Fazeli S.A.S."/>
            <person name="Schumann P."/>
            <person name="Sproer C."/>
            <person name="Sanchez-Porro C."/>
            <person name="Ventosa A."/>
        </authorList>
    </citation>
    <scope>NUCLEOTIDE SEQUENCE [LARGE SCALE GENOMIC DNA]</scope>
    <source>
        <strain evidence="1 2">DSM 23996</strain>
    </source>
</reference>
<dbReference type="NCBIfam" id="NF033491">
    <property type="entry name" value="BA3454_fam"/>
    <property type="match status" value="1"/>
</dbReference>
<accession>A0A494ZW47</accession>
<name>A0A494ZW47_9BACI</name>
<dbReference type="EMBL" id="RBZP01000017">
    <property type="protein sequence ID" value="RKQ30517.1"/>
    <property type="molecule type" value="Genomic_DNA"/>
</dbReference>
<evidence type="ECO:0000313" key="1">
    <source>
        <dbReference type="EMBL" id="RKQ30517.1"/>
    </source>
</evidence>
<organism evidence="1 2">
    <name type="scientific">Oceanobacillus halophilus</name>
    <dbReference type="NCBI Taxonomy" id="930130"/>
    <lineage>
        <taxon>Bacteria</taxon>
        <taxon>Bacillati</taxon>
        <taxon>Bacillota</taxon>
        <taxon>Bacilli</taxon>
        <taxon>Bacillales</taxon>
        <taxon>Bacillaceae</taxon>
        <taxon>Oceanobacillus</taxon>
    </lineage>
</organism>
<comment type="caution">
    <text evidence="1">The sequence shown here is derived from an EMBL/GenBank/DDBJ whole genome shotgun (WGS) entry which is preliminary data.</text>
</comment>
<keyword evidence="2" id="KW-1185">Reference proteome</keyword>
<dbReference type="InterPro" id="IPR049728">
    <property type="entry name" value="BA3454-like"/>
</dbReference>
<evidence type="ECO:0000313" key="2">
    <source>
        <dbReference type="Proteomes" id="UP000269301"/>
    </source>
</evidence>
<proteinExistence type="predicted"/>
<protein>
    <submittedName>
        <fullName evidence="1">BA3454 family stress response protein</fullName>
    </submittedName>
</protein>
<sequence>MLLMIQVNVTVDYDGQSYHTNVITSRDTEHNQILELALSQIKKQLEEIDD</sequence>
<dbReference type="Proteomes" id="UP000269301">
    <property type="component" value="Unassembled WGS sequence"/>
</dbReference>
<gene>
    <name evidence="1" type="ORF">D8M06_15575</name>
</gene>
<dbReference type="AlphaFoldDB" id="A0A494ZW47"/>